<organism evidence="8 9">
    <name type="scientific">Ephemerocybe angulata</name>
    <dbReference type="NCBI Taxonomy" id="980116"/>
    <lineage>
        <taxon>Eukaryota</taxon>
        <taxon>Fungi</taxon>
        <taxon>Dikarya</taxon>
        <taxon>Basidiomycota</taxon>
        <taxon>Agaricomycotina</taxon>
        <taxon>Agaricomycetes</taxon>
        <taxon>Agaricomycetidae</taxon>
        <taxon>Agaricales</taxon>
        <taxon>Agaricineae</taxon>
        <taxon>Psathyrellaceae</taxon>
        <taxon>Ephemerocybe</taxon>
    </lineage>
</organism>
<dbReference type="Gene3D" id="3.10.20.90">
    <property type="entry name" value="Phosphatidylinositol 3-kinase Catalytic Subunit, Chain A, domain 1"/>
    <property type="match status" value="1"/>
</dbReference>
<dbReference type="PANTHER" id="PTHR12943">
    <property type="entry name" value="HOMOCYSTEINE-RESPONSIVE ENDOPLASMIC RETICULUM-RESIDENT UNIQUITIN-LIKE DOMAIN HERPUD PROTEIN FAMILY MEMBER"/>
    <property type="match status" value="1"/>
</dbReference>
<feature type="transmembrane region" description="Helical" evidence="6">
    <location>
        <begin position="327"/>
        <end position="344"/>
    </location>
</feature>
<evidence type="ECO:0000313" key="8">
    <source>
        <dbReference type="EMBL" id="KAF6762372.1"/>
    </source>
</evidence>
<evidence type="ECO:0000256" key="2">
    <source>
        <dbReference type="ARBA" id="ARBA00022692"/>
    </source>
</evidence>
<dbReference type="GO" id="GO:0030968">
    <property type="term" value="P:endoplasmic reticulum unfolded protein response"/>
    <property type="evidence" value="ECO:0007669"/>
    <property type="project" value="TreeGrafter"/>
</dbReference>
<dbReference type="OrthoDB" id="21589at2759"/>
<evidence type="ECO:0000259" key="7">
    <source>
        <dbReference type="PROSITE" id="PS50053"/>
    </source>
</evidence>
<gene>
    <name evidence="8" type="ORF">DFP72DRAFT_1165178</name>
</gene>
<accession>A0A8H6IDR9</accession>
<name>A0A8H6IDR9_9AGAR</name>
<feature type="compositionally biased region" description="Basic and acidic residues" evidence="5">
    <location>
        <begin position="500"/>
        <end position="512"/>
    </location>
</feature>
<dbReference type="PANTHER" id="PTHR12943:SF27">
    <property type="entry name" value="HOMOCYSTEINE-INDUCED ENDOPLASMIC RETICULUM PROTEIN, ISOFORM A"/>
    <property type="match status" value="1"/>
</dbReference>
<dbReference type="InterPro" id="IPR000626">
    <property type="entry name" value="Ubiquitin-like_dom"/>
</dbReference>
<proteinExistence type="predicted"/>
<dbReference type="InterPro" id="IPR039751">
    <property type="entry name" value="HERPUD1/2"/>
</dbReference>
<evidence type="ECO:0000256" key="5">
    <source>
        <dbReference type="SAM" id="MobiDB-lite"/>
    </source>
</evidence>
<feature type="region of interest" description="Disordered" evidence="5">
    <location>
        <begin position="480"/>
        <end position="512"/>
    </location>
</feature>
<evidence type="ECO:0000313" key="9">
    <source>
        <dbReference type="Proteomes" id="UP000521943"/>
    </source>
</evidence>
<dbReference type="GO" id="GO:0016020">
    <property type="term" value="C:membrane"/>
    <property type="evidence" value="ECO:0007669"/>
    <property type="project" value="UniProtKB-SubCell"/>
</dbReference>
<dbReference type="InterPro" id="IPR029071">
    <property type="entry name" value="Ubiquitin-like_domsf"/>
</dbReference>
<evidence type="ECO:0000256" key="4">
    <source>
        <dbReference type="ARBA" id="ARBA00023136"/>
    </source>
</evidence>
<evidence type="ECO:0000256" key="1">
    <source>
        <dbReference type="ARBA" id="ARBA00004370"/>
    </source>
</evidence>
<feature type="domain" description="Ubiquitin-like" evidence="7">
    <location>
        <begin position="4"/>
        <end position="65"/>
    </location>
</feature>
<dbReference type="SUPFAM" id="SSF54236">
    <property type="entry name" value="Ubiquitin-like"/>
    <property type="match status" value="1"/>
</dbReference>
<feature type="region of interest" description="Disordered" evidence="5">
    <location>
        <begin position="81"/>
        <end position="105"/>
    </location>
</feature>
<evidence type="ECO:0000256" key="3">
    <source>
        <dbReference type="ARBA" id="ARBA00022989"/>
    </source>
</evidence>
<feature type="transmembrane region" description="Helical" evidence="6">
    <location>
        <begin position="302"/>
        <end position="320"/>
    </location>
</feature>
<dbReference type="AlphaFoldDB" id="A0A8H6IDR9"/>
<keyword evidence="9" id="KW-1185">Reference proteome</keyword>
<evidence type="ECO:0000256" key="6">
    <source>
        <dbReference type="SAM" id="Phobius"/>
    </source>
</evidence>
<protein>
    <recommendedName>
        <fullName evidence="7">Ubiquitin-like domain-containing protein</fullName>
    </recommendedName>
</protein>
<dbReference type="EMBL" id="JACGCI010000008">
    <property type="protein sequence ID" value="KAF6762372.1"/>
    <property type="molecule type" value="Genomic_DNA"/>
</dbReference>
<reference evidence="8 9" key="1">
    <citation type="submission" date="2020-07" db="EMBL/GenBank/DDBJ databases">
        <title>Comparative genomics of pyrophilous fungi reveals a link between fire events and developmental genes.</title>
        <authorList>
            <consortium name="DOE Joint Genome Institute"/>
            <person name="Steindorff A.S."/>
            <person name="Carver A."/>
            <person name="Calhoun S."/>
            <person name="Stillman K."/>
            <person name="Liu H."/>
            <person name="Lipzen A."/>
            <person name="Pangilinan J."/>
            <person name="Labutti K."/>
            <person name="Bruns T.D."/>
            <person name="Grigoriev I.V."/>
        </authorList>
    </citation>
    <scope>NUCLEOTIDE SEQUENCE [LARGE SCALE GENOMIC DNA]</scope>
    <source>
        <strain evidence="8 9">CBS 144469</strain>
    </source>
</reference>
<comment type="caution">
    <text evidence="8">The sequence shown here is derived from an EMBL/GenBank/DDBJ whole genome shotgun (WGS) entry which is preliminary data.</text>
</comment>
<keyword evidence="2 6" id="KW-0812">Transmembrane</keyword>
<comment type="subcellular location">
    <subcellularLocation>
        <location evidence="1">Membrane</location>
    </subcellularLocation>
</comment>
<keyword evidence="4 6" id="KW-0472">Membrane</keyword>
<sequence>MSNLDLRIELPAYSHSFNIHVSGTSNVRQVKEEISKTCPGQPRIDGQRLIWRGRNLANEEKVEDLWKSSTDSRILHLAVHPSAWEGQPPEVPTPETPAQDDLSSLPMSPPATSYFPPTPSRMLFPLEIPSIAPRAASYQPIPFIALKHQNAIQALMTGAAPPYEANDELRDAAKTSIERVGWIWPAVLDEAYPPSQPGGLSYEPTVIGGQRYLSLVGNNATATPVQIHALSILSYTFSLLNLSVSSSTITRPSAPITVTSPEVNQLLQQLGLPQLRVAPNQNPNQNQNDIRPQLREIPLRPLLMPVLLLVFRTVLLLYFVAPARKPIFGVLILAWMLYEMWQPIRNGLLRVRVQRIDLNNLNPDRQQPNINNPAPPGAVNNNVAQGRAGAAPLAGNEQGPLGLGARQLDAQAGVVLDTLANLNLQEEQIIIDQSHLVPAPEPGIGHKLVTFLGLLFATLHPAVWDRRRAALRRREGPIRMEANMARDPPARGPDEEETEEDRRTAETRQQLRERQARRPLWIRRYIARALAEEWVDDLD</sequence>
<dbReference type="Proteomes" id="UP000521943">
    <property type="component" value="Unassembled WGS sequence"/>
</dbReference>
<dbReference type="PROSITE" id="PS50053">
    <property type="entry name" value="UBIQUITIN_2"/>
    <property type="match status" value="1"/>
</dbReference>
<keyword evidence="3 6" id="KW-1133">Transmembrane helix</keyword>